<dbReference type="Gene3D" id="3.30.470.20">
    <property type="entry name" value="ATP-grasp fold, B domain"/>
    <property type="match status" value="1"/>
</dbReference>
<accession>A0A5F0MX12</accession>
<dbReference type="AlphaFoldDB" id="A0A5F0MX12"/>
<dbReference type="InterPro" id="IPR011761">
    <property type="entry name" value="ATP-grasp"/>
</dbReference>
<dbReference type="GO" id="GO:0046872">
    <property type="term" value="F:metal ion binding"/>
    <property type="evidence" value="ECO:0007669"/>
    <property type="project" value="InterPro"/>
</dbReference>
<dbReference type="EMBL" id="NRPP01000004">
    <property type="protein sequence ID" value="TFJ29191.1"/>
    <property type="molecule type" value="Genomic_DNA"/>
</dbReference>
<keyword evidence="2 4" id="KW-0547">Nucleotide-binding</keyword>
<evidence type="ECO:0000256" key="4">
    <source>
        <dbReference type="PROSITE-ProRule" id="PRU00409"/>
    </source>
</evidence>
<evidence type="ECO:0000259" key="5">
    <source>
        <dbReference type="PROSITE" id="PS50975"/>
    </source>
</evidence>
<dbReference type="PANTHER" id="PTHR43585">
    <property type="entry name" value="FUMIPYRROLE BIOSYNTHESIS PROTEIN C"/>
    <property type="match status" value="1"/>
</dbReference>
<dbReference type="PROSITE" id="PS50975">
    <property type="entry name" value="ATP_GRASP"/>
    <property type="match status" value="1"/>
</dbReference>
<feature type="domain" description="ATP-grasp" evidence="5">
    <location>
        <begin position="95"/>
        <end position="284"/>
    </location>
</feature>
<dbReference type="Gene3D" id="3.40.50.20">
    <property type="match status" value="1"/>
</dbReference>
<dbReference type="InterPro" id="IPR052032">
    <property type="entry name" value="ATP-dep_AA_Ligase"/>
</dbReference>
<sequence length="356" mass="41239">MDAIIELNNLGYETFACAMANDGPGAKEAHHFSEINILDEDALIEYIEKNNISVIYSVGSDLAMPIVTSISQKLKLPHFVSNETAKICNNKNLMRQTLGNDFIGNVRHQIVEHKKAVIELDYPFIMKPTDSQGQRGIYLINNYDEYLKYYESVKSYSRSGLVILEDYITGPELSVNGYAINGEICYLVASDRETWPEYTGLIKKHIVPSEQLKLESEKELFHIIENACKKLNILDGPFYVQMKLEKNSPYIIEITPRLDGCHMWNLLQKYSGVNLLKLTFEHLLEQKTNELEQKQIINDQYILEFICQKPNTKATYKKYTKEIKQSLENFMYYNENDLIRPVNGQHDKIGYFIYKK</sequence>
<dbReference type="PANTHER" id="PTHR43585:SF2">
    <property type="entry name" value="ATP-GRASP ENZYME FSQD"/>
    <property type="match status" value="1"/>
</dbReference>
<evidence type="ECO:0000313" key="7">
    <source>
        <dbReference type="Proteomes" id="UP000297938"/>
    </source>
</evidence>
<name>A0A5F0MX12_CARDV</name>
<comment type="caution">
    <text evidence="6">The sequence shown here is derived from an EMBL/GenBank/DDBJ whole genome shotgun (WGS) entry which is preliminary data.</text>
</comment>
<evidence type="ECO:0000313" key="6">
    <source>
        <dbReference type="EMBL" id="TFJ29191.1"/>
    </source>
</evidence>
<dbReference type="Proteomes" id="UP000297938">
    <property type="component" value="Unassembled WGS sequence"/>
</dbReference>
<evidence type="ECO:0000256" key="2">
    <source>
        <dbReference type="ARBA" id="ARBA00022741"/>
    </source>
</evidence>
<proteinExistence type="predicted"/>
<reference evidence="6 7" key="1">
    <citation type="journal article" date="2018" name="Int. J. Food Microbiol.">
        <title>Growth of Carnobacterium spp. isolated from chilled vacuum-packaged meat under relevant acidic conditions.</title>
        <authorList>
            <person name="Zhang P."/>
            <person name="Badoni M."/>
            <person name="Ganzle M."/>
            <person name="Yang X."/>
        </authorList>
    </citation>
    <scope>NUCLEOTIDE SEQUENCE [LARGE SCALE GENOMIC DNA]</scope>
    <source>
        <strain evidence="6 7">B2</strain>
    </source>
</reference>
<dbReference type="GO" id="GO:0016874">
    <property type="term" value="F:ligase activity"/>
    <property type="evidence" value="ECO:0007669"/>
    <property type="project" value="UniProtKB-KW"/>
</dbReference>
<dbReference type="Pfam" id="PF13535">
    <property type="entry name" value="ATP-grasp_4"/>
    <property type="match status" value="1"/>
</dbReference>
<keyword evidence="3 4" id="KW-0067">ATP-binding</keyword>
<keyword evidence="1" id="KW-0436">Ligase</keyword>
<evidence type="ECO:0000256" key="1">
    <source>
        <dbReference type="ARBA" id="ARBA00022598"/>
    </source>
</evidence>
<dbReference type="SUPFAM" id="SSF56059">
    <property type="entry name" value="Glutathione synthetase ATP-binding domain-like"/>
    <property type="match status" value="1"/>
</dbReference>
<protein>
    <submittedName>
        <fullName evidence="6">Carbamoyl-phosphate synthase small subunit</fullName>
    </submittedName>
</protein>
<organism evidence="6 7">
    <name type="scientific">Carnobacterium divergens</name>
    <name type="common">Lactobacillus divergens</name>
    <dbReference type="NCBI Taxonomy" id="2748"/>
    <lineage>
        <taxon>Bacteria</taxon>
        <taxon>Bacillati</taxon>
        <taxon>Bacillota</taxon>
        <taxon>Bacilli</taxon>
        <taxon>Lactobacillales</taxon>
        <taxon>Carnobacteriaceae</taxon>
        <taxon>Carnobacterium</taxon>
    </lineage>
</organism>
<dbReference type="GO" id="GO:0005524">
    <property type="term" value="F:ATP binding"/>
    <property type="evidence" value="ECO:0007669"/>
    <property type="project" value="UniProtKB-UniRule"/>
</dbReference>
<gene>
    <name evidence="6" type="ORF">CKN69_01940</name>
</gene>
<evidence type="ECO:0000256" key="3">
    <source>
        <dbReference type="ARBA" id="ARBA00022840"/>
    </source>
</evidence>